<protein>
    <recommendedName>
        <fullName evidence="4">DUF3784 domain-containing protein</fullName>
    </recommendedName>
</protein>
<keyword evidence="1" id="KW-1133">Transmembrane helix</keyword>
<organism evidence="2 3">
    <name type="scientific">Halopiger xanaduensis (strain DSM 18323 / JCM 14033 / SH-6)</name>
    <dbReference type="NCBI Taxonomy" id="797210"/>
    <lineage>
        <taxon>Archaea</taxon>
        <taxon>Methanobacteriati</taxon>
        <taxon>Methanobacteriota</taxon>
        <taxon>Stenosarchaea group</taxon>
        <taxon>Halobacteria</taxon>
        <taxon>Halobacteriales</taxon>
        <taxon>Natrialbaceae</taxon>
        <taxon>Halopiger</taxon>
    </lineage>
</organism>
<gene>
    <name evidence="2" type="ordered locus">Halxa_2748</name>
</gene>
<evidence type="ECO:0000256" key="1">
    <source>
        <dbReference type="SAM" id="Phobius"/>
    </source>
</evidence>
<reference evidence="2 3" key="1">
    <citation type="journal article" date="2012" name="Stand. Genomic Sci.">
        <title>Complete genome sequence of Halopiger xanaduensis type strain (SH-6(T)).</title>
        <authorList>
            <person name="Anderson I."/>
            <person name="Tindall B.J."/>
            <person name="Rohde M."/>
            <person name="Lucas S."/>
            <person name="Han J."/>
            <person name="Lapidus A."/>
            <person name="Cheng J.F."/>
            <person name="Goodwin L."/>
            <person name="Pitluck S."/>
            <person name="Peters L."/>
            <person name="Pati A."/>
            <person name="Mikhailova N."/>
            <person name="Pagani I."/>
            <person name="Teshima H."/>
            <person name="Han C."/>
            <person name="Tapia R."/>
            <person name="Land M."/>
            <person name="Woyke T."/>
            <person name="Klenk H.P."/>
            <person name="Kyrpides N."/>
            <person name="Ivanova N."/>
        </authorList>
    </citation>
    <scope>NUCLEOTIDE SEQUENCE [LARGE SCALE GENOMIC DNA]</scope>
    <source>
        <strain evidence="3">DSM 18323 / JCM 14033 / SH-6</strain>
    </source>
</reference>
<evidence type="ECO:0000313" key="2">
    <source>
        <dbReference type="EMBL" id="AEH37364.1"/>
    </source>
</evidence>
<name>F8D3J9_HALXS</name>
<keyword evidence="3" id="KW-1185">Reference proteome</keyword>
<dbReference type="AlphaFoldDB" id="F8D3J9"/>
<evidence type="ECO:0000313" key="3">
    <source>
        <dbReference type="Proteomes" id="UP000006794"/>
    </source>
</evidence>
<accession>F8D3J9</accession>
<dbReference type="RefSeq" id="WP_013880254.1">
    <property type="nucleotide sequence ID" value="NC_015666.1"/>
</dbReference>
<dbReference type="Proteomes" id="UP000006794">
    <property type="component" value="Chromosome"/>
</dbReference>
<evidence type="ECO:0008006" key="4">
    <source>
        <dbReference type="Google" id="ProtNLM"/>
    </source>
</evidence>
<feature type="transmembrane region" description="Helical" evidence="1">
    <location>
        <begin position="46"/>
        <end position="67"/>
    </location>
</feature>
<sequence>MGSETAIVLVASAGFVGLLGVLIKYFGRVELIAGYDPERVADETGLADFIGTNALYVAALLFLVAVAEYAEPFGGDGADLVWLAFTVGVLGLAVRMIRGARRYEIDS</sequence>
<dbReference type="HOGENOM" id="CLU_175264_0_0_2"/>
<keyword evidence="1" id="KW-0472">Membrane</keyword>
<feature type="transmembrane region" description="Helical" evidence="1">
    <location>
        <begin position="79"/>
        <end position="97"/>
    </location>
</feature>
<dbReference type="OrthoDB" id="201708at2157"/>
<dbReference type="GeneID" id="10797701"/>
<dbReference type="Pfam" id="PF12650">
    <property type="entry name" value="DUF3784"/>
    <property type="match status" value="1"/>
</dbReference>
<keyword evidence="1" id="KW-0812">Transmembrane</keyword>
<proteinExistence type="predicted"/>
<dbReference type="KEGG" id="hxa:Halxa_2748"/>
<dbReference type="eggNOG" id="arCOG10151">
    <property type="taxonomic scope" value="Archaea"/>
</dbReference>
<dbReference type="EMBL" id="CP002839">
    <property type="protein sequence ID" value="AEH37364.1"/>
    <property type="molecule type" value="Genomic_DNA"/>
</dbReference>
<feature type="transmembrane region" description="Helical" evidence="1">
    <location>
        <begin position="6"/>
        <end position="26"/>
    </location>
</feature>
<dbReference type="InterPro" id="IPR017259">
    <property type="entry name" value="UCP037672"/>
</dbReference>